<dbReference type="InterPro" id="IPR052037">
    <property type="entry name" value="LPS_export_LptA"/>
</dbReference>
<evidence type="ECO:0000259" key="3">
    <source>
        <dbReference type="Pfam" id="PF03968"/>
    </source>
</evidence>
<dbReference type="InterPro" id="IPR005653">
    <property type="entry name" value="OstA-like_N"/>
</dbReference>
<comment type="caution">
    <text evidence="4">The sequence shown here is derived from an EMBL/GenBank/DDBJ whole genome shotgun (WGS) entry which is preliminary data.</text>
</comment>
<feature type="domain" description="Organic solvent tolerance-like N-terminal" evidence="3">
    <location>
        <begin position="42"/>
        <end position="147"/>
    </location>
</feature>
<evidence type="ECO:0000313" key="5">
    <source>
        <dbReference type="Proteomes" id="UP001239680"/>
    </source>
</evidence>
<protein>
    <submittedName>
        <fullName evidence="4">LptA/OstA family protein</fullName>
    </submittedName>
</protein>
<feature type="signal peptide" evidence="2">
    <location>
        <begin position="1"/>
        <end position="23"/>
    </location>
</feature>
<name>A0ABU0VTW3_9RHOB</name>
<dbReference type="Pfam" id="PF03968">
    <property type="entry name" value="LptD_N"/>
    <property type="match status" value="1"/>
</dbReference>
<feature type="chain" id="PRO_5045881639" evidence="2">
    <location>
        <begin position="24"/>
        <end position="164"/>
    </location>
</feature>
<accession>A0ABU0VTW3</accession>
<dbReference type="Proteomes" id="UP001239680">
    <property type="component" value="Unassembled WGS sequence"/>
</dbReference>
<reference evidence="4 5" key="1">
    <citation type="submission" date="2023-08" db="EMBL/GenBank/DDBJ databases">
        <title>Characterization of two Paracoccaceae strains isolated from Phycosphere and proposal of Xinfangfangia lacusdiani sp. nov.</title>
        <authorList>
            <person name="Deng Y."/>
            <person name="Zhang Y.Q."/>
        </authorList>
    </citation>
    <scope>NUCLEOTIDE SEQUENCE [LARGE SCALE GENOMIC DNA]</scope>
    <source>
        <strain evidence="4 5">CPCC 101601</strain>
    </source>
</reference>
<proteinExistence type="predicted"/>
<gene>
    <name evidence="4" type="ORF">Q9295_01805</name>
</gene>
<dbReference type="EMBL" id="JAVDBT010000002">
    <property type="protein sequence ID" value="MDQ2065093.1"/>
    <property type="molecule type" value="Genomic_DNA"/>
</dbReference>
<organism evidence="4 5">
    <name type="scientific">Pseudogemmobacter lacusdianii</name>
    <dbReference type="NCBI Taxonomy" id="3069608"/>
    <lineage>
        <taxon>Bacteria</taxon>
        <taxon>Pseudomonadati</taxon>
        <taxon>Pseudomonadota</taxon>
        <taxon>Alphaproteobacteria</taxon>
        <taxon>Rhodobacterales</taxon>
        <taxon>Paracoccaceae</taxon>
        <taxon>Pseudogemmobacter</taxon>
    </lineage>
</organism>
<sequence>MASIRSSLALAALIAALSGAAPAQEAKIAFGGLAQDTSLPVEVQADSLSVNNADGTAIFAGNVLVGQGEMKLSAASVKVEYATDGKAIARLHASGGVTIANLADAAEAQEAVYTIDSGTIVLTGDVLLTQGPSALSGQKLTINLKDGTGVMEGRVSTVFVPGGN</sequence>
<evidence type="ECO:0000256" key="2">
    <source>
        <dbReference type="SAM" id="SignalP"/>
    </source>
</evidence>
<keyword evidence="1 2" id="KW-0732">Signal</keyword>
<dbReference type="Gene3D" id="2.60.450.10">
    <property type="entry name" value="Lipopolysaccharide (LPS) transport protein A like domain"/>
    <property type="match status" value="1"/>
</dbReference>
<dbReference type="PANTHER" id="PTHR36504:SF1">
    <property type="entry name" value="LIPOPOLYSACCHARIDE EXPORT SYSTEM PROTEIN LPTA"/>
    <property type="match status" value="1"/>
</dbReference>
<evidence type="ECO:0000313" key="4">
    <source>
        <dbReference type="EMBL" id="MDQ2065093.1"/>
    </source>
</evidence>
<keyword evidence="5" id="KW-1185">Reference proteome</keyword>
<dbReference type="RefSeq" id="WP_306678788.1">
    <property type="nucleotide sequence ID" value="NZ_JAVDBT010000002.1"/>
</dbReference>
<evidence type="ECO:0000256" key="1">
    <source>
        <dbReference type="ARBA" id="ARBA00022729"/>
    </source>
</evidence>
<dbReference type="PANTHER" id="PTHR36504">
    <property type="entry name" value="LIPOPOLYSACCHARIDE EXPORT SYSTEM PROTEIN LPTA"/>
    <property type="match status" value="1"/>
</dbReference>